<name>A0A445FI82_GLYSO</name>
<gene>
    <name evidence="2" type="ORF">D0Y65_051867</name>
</gene>
<dbReference type="Pfam" id="PF02519">
    <property type="entry name" value="Auxin_inducible"/>
    <property type="match status" value="1"/>
</dbReference>
<protein>
    <submittedName>
        <fullName evidence="2">Auxin-responsive protein SAUR72</fullName>
    </submittedName>
</protein>
<dbReference type="PANTHER" id="PTHR31374">
    <property type="entry name" value="AUXIN-INDUCED PROTEIN-LIKE-RELATED"/>
    <property type="match status" value="1"/>
</dbReference>
<accession>A0A445FI82</accession>
<dbReference type="PANTHER" id="PTHR31374:SF19">
    <property type="entry name" value="F8A24.8 PROTEIN"/>
    <property type="match status" value="1"/>
</dbReference>
<dbReference type="AlphaFoldDB" id="A0A445FI82"/>
<dbReference type="InterPro" id="IPR003676">
    <property type="entry name" value="SAUR_fam"/>
</dbReference>
<dbReference type="EMBL" id="QZWG01000019">
    <property type="protein sequence ID" value="RZB48566.1"/>
    <property type="molecule type" value="Genomic_DNA"/>
</dbReference>
<keyword evidence="3" id="KW-1185">Reference proteome</keyword>
<dbReference type="Proteomes" id="UP000289340">
    <property type="component" value="Chromosome 19"/>
</dbReference>
<proteinExistence type="inferred from homology"/>
<dbReference type="GO" id="GO:0009733">
    <property type="term" value="P:response to auxin"/>
    <property type="evidence" value="ECO:0007669"/>
    <property type="project" value="InterPro"/>
</dbReference>
<organism evidence="2 3">
    <name type="scientific">Glycine soja</name>
    <name type="common">Wild soybean</name>
    <dbReference type="NCBI Taxonomy" id="3848"/>
    <lineage>
        <taxon>Eukaryota</taxon>
        <taxon>Viridiplantae</taxon>
        <taxon>Streptophyta</taxon>
        <taxon>Embryophyta</taxon>
        <taxon>Tracheophyta</taxon>
        <taxon>Spermatophyta</taxon>
        <taxon>Magnoliopsida</taxon>
        <taxon>eudicotyledons</taxon>
        <taxon>Gunneridae</taxon>
        <taxon>Pentapetalae</taxon>
        <taxon>rosids</taxon>
        <taxon>fabids</taxon>
        <taxon>Fabales</taxon>
        <taxon>Fabaceae</taxon>
        <taxon>Papilionoideae</taxon>
        <taxon>50 kb inversion clade</taxon>
        <taxon>NPAAA clade</taxon>
        <taxon>indigoferoid/millettioid clade</taxon>
        <taxon>Phaseoleae</taxon>
        <taxon>Glycine</taxon>
        <taxon>Glycine subgen. Soja</taxon>
    </lineage>
</organism>
<comment type="similarity">
    <text evidence="1">Belongs to the ARG7 family.</text>
</comment>
<evidence type="ECO:0000256" key="1">
    <source>
        <dbReference type="ARBA" id="ARBA00006974"/>
    </source>
</evidence>
<evidence type="ECO:0000313" key="3">
    <source>
        <dbReference type="Proteomes" id="UP000289340"/>
    </source>
</evidence>
<reference evidence="2 3" key="1">
    <citation type="submission" date="2018-09" db="EMBL/GenBank/DDBJ databases">
        <title>A high-quality reference genome of wild soybean provides a powerful tool to mine soybean genomes.</title>
        <authorList>
            <person name="Xie M."/>
            <person name="Chung C.Y.L."/>
            <person name="Li M.-W."/>
            <person name="Wong F.-L."/>
            <person name="Chan T.-F."/>
            <person name="Lam H.-M."/>
        </authorList>
    </citation>
    <scope>NUCLEOTIDE SEQUENCE [LARGE SCALE GENOMIC DNA]</scope>
    <source>
        <strain evidence="3">cv. W05</strain>
        <tissue evidence="2">Hypocotyl of etiolated seedlings</tissue>
    </source>
</reference>
<comment type="caution">
    <text evidence="2">The sequence shown here is derived from an EMBL/GenBank/DDBJ whole genome shotgun (WGS) entry which is preliminary data.</text>
</comment>
<sequence>MMYEHRQENLNLLYGRGCPLRLMEVGKKKMLLKSLITKVIKGLPLFLAPNGGARGTRRVSYLSDIVEEENERTTKVPEDVKEGHFAVVAMHGEETKRFVVELDYLTDHAFLKLLEQAREEYGFQQKGALAVPCTPEELQKIIENRRVDMPLLN</sequence>
<evidence type="ECO:0000313" key="2">
    <source>
        <dbReference type="EMBL" id="RZB48566.1"/>
    </source>
</evidence>